<keyword evidence="5" id="KW-0472">Membrane</keyword>
<sequence>MNWSVIKIFSLLTCSLLSAQDIPKKHDYNFSAKRPFMIHGKIPNWENFEGTLTSNELIRLSTSVPGSRGSFWSTEANPYRDWEAIYSFQISGRDTHGREGLAFWYTEERGVLGPIMGNQDMWNGLAIFQDTYDDLYNSPHPFIAGILNDGNLSVSNSSQVFEKMFGGCYQNFRNTPNPVFVKVTYKNNQLSLATDIDNGGKKYLPCFNANDISLPTGYYFGFSASSTQPADDHDLLSFDLYDLNPPDYEKEESESISTEDGEATAAELRKKMEEIKSHLDKINNQGQQQGDSITNLDQVIQAQNKLIESINSINSKLDQIQSKLDKVGTSGSTSGSGIPNNSNNIPGSYNNGVNQGSGDYNEVNRKLSLVHDLVKSINDQVNSLKTSDNKEFETVKTSITQLATNVGKILQNSHIDRAGFMD</sequence>
<dbReference type="GO" id="GO:0005793">
    <property type="term" value="C:endoplasmic reticulum-Golgi intermediate compartment"/>
    <property type="evidence" value="ECO:0007669"/>
    <property type="project" value="TreeGrafter"/>
</dbReference>
<comment type="subcellular location">
    <subcellularLocation>
        <location evidence="1">Membrane</location>
        <topology evidence="1">Single-pass type I membrane protein</topology>
    </subcellularLocation>
</comment>
<dbReference type="GO" id="GO:0005789">
    <property type="term" value="C:endoplasmic reticulum membrane"/>
    <property type="evidence" value="ECO:0007669"/>
    <property type="project" value="TreeGrafter"/>
</dbReference>
<dbReference type="GO" id="GO:0005537">
    <property type="term" value="F:D-mannose binding"/>
    <property type="evidence" value="ECO:0007669"/>
    <property type="project" value="TreeGrafter"/>
</dbReference>
<dbReference type="InterPro" id="IPR051136">
    <property type="entry name" value="Intracellular_Lectin-GPT"/>
</dbReference>
<dbReference type="GO" id="GO:0006888">
    <property type="term" value="P:endoplasmic reticulum to Golgi vesicle-mediated transport"/>
    <property type="evidence" value="ECO:0007669"/>
    <property type="project" value="TreeGrafter"/>
</dbReference>
<dbReference type="Gene3D" id="2.60.120.200">
    <property type="match status" value="1"/>
</dbReference>
<organism evidence="9 10">
    <name type="scientific">Conidiobolus coronatus (strain ATCC 28846 / CBS 209.66 / NRRL 28638)</name>
    <name type="common">Delacroixia coronata</name>
    <dbReference type="NCBI Taxonomy" id="796925"/>
    <lineage>
        <taxon>Eukaryota</taxon>
        <taxon>Fungi</taxon>
        <taxon>Fungi incertae sedis</taxon>
        <taxon>Zoopagomycota</taxon>
        <taxon>Entomophthoromycotina</taxon>
        <taxon>Entomophthoromycetes</taxon>
        <taxon>Entomophthorales</taxon>
        <taxon>Ancylistaceae</taxon>
        <taxon>Conidiobolus</taxon>
    </lineage>
</organism>
<dbReference type="InterPro" id="IPR013320">
    <property type="entry name" value="ConA-like_dom_sf"/>
</dbReference>
<dbReference type="STRING" id="796925.A0A137PFR0"/>
<evidence type="ECO:0000313" key="9">
    <source>
        <dbReference type="EMBL" id="KXN73837.1"/>
    </source>
</evidence>
<evidence type="ECO:0000256" key="2">
    <source>
        <dbReference type="ARBA" id="ARBA00022692"/>
    </source>
</evidence>
<dbReference type="Proteomes" id="UP000070444">
    <property type="component" value="Unassembled WGS sequence"/>
</dbReference>
<name>A0A137PFR0_CONC2</name>
<accession>A0A137PFR0</accession>
<feature type="compositionally biased region" description="Low complexity" evidence="6">
    <location>
        <begin position="328"/>
        <end position="352"/>
    </location>
</feature>
<keyword evidence="2" id="KW-0812">Transmembrane</keyword>
<feature type="signal peptide" evidence="7">
    <location>
        <begin position="1"/>
        <end position="19"/>
    </location>
</feature>
<keyword evidence="4" id="KW-1133">Transmembrane helix</keyword>
<dbReference type="AlphaFoldDB" id="A0A137PFR0"/>
<evidence type="ECO:0000256" key="4">
    <source>
        <dbReference type="ARBA" id="ARBA00022989"/>
    </source>
</evidence>
<dbReference type="PANTHER" id="PTHR12223">
    <property type="entry name" value="VESICULAR MANNOSE-BINDING LECTIN"/>
    <property type="match status" value="1"/>
</dbReference>
<reference evidence="9 10" key="1">
    <citation type="journal article" date="2015" name="Genome Biol. Evol.">
        <title>Phylogenomic analyses indicate that early fungi evolved digesting cell walls of algal ancestors of land plants.</title>
        <authorList>
            <person name="Chang Y."/>
            <person name="Wang S."/>
            <person name="Sekimoto S."/>
            <person name="Aerts A.L."/>
            <person name="Choi C."/>
            <person name="Clum A."/>
            <person name="LaButti K.M."/>
            <person name="Lindquist E.A."/>
            <person name="Yee Ngan C."/>
            <person name="Ohm R.A."/>
            <person name="Salamov A.A."/>
            <person name="Grigoriev I.V."/>
            <person name="Spatafora J.W."/>
            <person name="Berbee M.L."/>
        </authorList>
    </citation>
    <scope>NUCLEOTIDE SEQUENCE [LARGE SCALE GENOMIC DNA]</scope>
    <source>
        <strain evidence="9 10">NRRL 28638</strain>
    </source>
</reference>
<evidence type="ECO:0000256" key="5">
    <source>
        <dbReference type="ARBA" id="ARBA00023136"/>
    </source>
</evidence>
<dbReference type="OrthoDB" id="10265193at2759"/>
<evidence type="ECO:0000313" key="10">
    <source>
        <dbReference type="Proteomes" id="UP000070444"/>
    </source>
</evidence>
<dbReference type="EMBL" id="KQ964431">
    <property type="protein sequence ID" value="KXN73837.1"/>
    <property type="molecule type" value="Genomic_DNA"/>
</dbReference>
<dbReference type="PANTHER" id="PTHR12223:SF28">
    <property type="entry name" value="LECTIN, MANNOSE BINDING 1 LIKE"/>
    <property type="match status" value="1"/>
</dbReference>
<feature type="region of interest" description="Disordered" evidence="6">
    <location>
        <begin position="326"/>
        <end position="360"/>
    </location>
</feature>
<keyword evidence="10" id="KW-1185">Reference proteome</keyword>
<dbReference type="GO" id="GO:0000139">
    <property type="term" value="C:Golgi membrane"/>
    <property type="evidence" value="ECO:0007669"/>
    <property type="project" value="TreeGrafter"/>
</dbReference>
<evidence type="ECO:0000256" key="7">
    <source>
        <dbReference type="SAM" id="SignalP"/>
    </source>
</evidence>
<feature type="domain" description="L-type lectin-like" evidence="8">
    <location>
        <begin position="24"/>
        <end position="243"/>
    </location>
</feature>
<dbReference type="InterPro" id="IPR005052">
    <property type="entry name" value="Lectin_leg"/>
</dbReference>
<evidence type="ECO:0000256" key="6">
    <source>
        <dbReference type="SAM" id="MobiDB-lite"/>
    </source>
</evidence>
<protein>
    <recommendedName>
        <fullName evidence="8">L-type lectin-like domain-containing protein</fullName>
    </recommendedName>
</protein>
<keyword evidence="3 7" id="KW-0732">Signal</keyword>
<proteinExistence type="predicted"/>
<dbReference type="SUPFAM" id="SSF49899">
    <property type="entry name" value="Concanavalin A-like lectins/glucanases"/>
    <property type="match status" value="1"/>
</dbReference>
<evidence type="ECO:0000259" key="8">
    <source>
        <dbReference type="PROSITE" id="PS51328"/>
    </source>
</evidence>
<dbReference type="GO" id="GO:0030134">
    <property type="term" value="C:COPII-coated ER to Golgi transport vesicle"/>
    <property type="evidence" value="ECO:0007669"/>
    <property type="project" value="TreeGrafter"/>
</dbReference>
<feature type="chain" id="PRO_5007294803" description="L-type lectin-like domain-containing protein" evidence="7">
    <location>
        <begin position="20"/>
        <end position="422"/>
    </location>
</feature>
<evidence type="ECO:0000256" key="1">
    <source>
        <dbReference type="ARBA" id="ARBA00004479"/>
    </source>
</evidence>
<dbReference type="OMA" id="WYTSERG"/>
<dbReference type="PROSITE" id="PS51328">
    <property type="entry name" value="L_LECTIN_LIKE"/>
    <property type="match status" value="1"/>
</dbReference>
<evidence type="ECO:0000256" key="3">
    <source>
        <dbReference type="ARBA" id="ARBA00022729"/>
    </source>
</evidence>
<gene>
    <name evidence="9" type="ORF">CONCODRAFT_77210</name>
</gene>
<dbReference type="Pfam" id="PF03388">
    <property type="entry name" value="Lectin_leg-like"/>
    <property type="match status" value="1"/>
</dbReference>